<organism evidence="3 4">
    <name type="scientific">Capsicum annuum</name>
    <name type="common">Capsicum pepper</name>
    <dbReference type="NCBI Taxonomy" id="4072"/>
    <lineage>
        <taxon>Eukaryota</taxon>
        <taxon>Viridiplantae</taxon>
        <taxon>Streptophyta</taxon>
        <taxon>Embryophyta</taxon>
        <taxon>Tracheophyta</taxon>
        <taxon>Spermatophyta</taxon>
        <taxon>Magnoliopsida</taxon>
        <taxon>eudicotyledons</taxon>
        <taxon>Gunneridae</taxon>
        <taxon>Pentapetalae</taxon>
        <taxon>asterids</taxon>
        <taxon>lamiids</taxon>
        <taxon>Solanales</taxon>
        <taxon>Solanaceae</taxon>
        <taxon>Solanoideae</taxon>
        <taxon>Capsiceae</taxon>
        <taxon>Capsicum</taxon>
    </lineage>
</organism>
<dbReference type="GO" id="GO:0003723">
    <property type="term" value="F:RNA binding"/>
    <property type="evidence" value="ECO:0000318"/>
    <property type="project" value="GO_Central"/>
</dbReference>
<proteinExistence type="predicted"/>
<keyword evidence="1" id="KW-0472">Membrane</keyword>
<comment type="caution">
    <text evidence="3">The sequence shown here is derived from an EMBL/GenBank/DDBJ whole genome shotgun (WGS) entry which is preliminary data.</text>
</comment>
<feature type="transmembrane region" description="Helical" evidence="1">
    <location>
        <begin position="470"/>
        <end position="490"/>
    </location>
</feature>
<dbReference type="GO" id="GO:0071004">
    <property type="term" value="C:U2-type prespliceosome"/>
    <property type="evidence" value="ECO:0000318"/>
    <property type="project" value="GO_Central"/>
</dbReference>
<dbReference type="Proteomes" id="UP000222542">
    <property type="component" value="Unassembled WGS sequence"/>
</dbReference>
<evidence type="ECO:0000313" key="3">
    <source>
        <dbReference type="EMBL" id="PHT69322.1"/>
    </source>
</evidence>
<dbReference type="InterPro" id="IPR039726">
    <property type="entry name" value="Prp40-like"/>
</dbReference>
<keyword evidence="4" id="KW-1185">Reference proteome</keyword>
<dbReference type="InterPro" id="IPR056924">
    <property type="entry name" value="SH3_Tf2-1"/>
</dbReference>
<evidence type="ECO:0000313" key="4">
    <source>
        <dbReference type="Proteomes" id="UP000222542"/>
    </source>
</evidence>
<dbReference type="Gene3D" id="1.10.10.440">
    <property type="entry name" value="FF domain"/>
    <property type="match status" value="1"/>
</dbReference>
<feature type="domain" description="FF" evidence="2">
    <location>
        <begin position="415"/>
        <end position="463"/>
    </location>
</feature>
<dbReference type="GO" id="GO:0045292">
    <property type="term" value="P:mRNA cis splicing, via spliceosome"/>
    <property type="evidence" value="ECO:0007669"/>
    <property type="project" value="InterPro"/>
</dbReference>
<dbReference type="InterPro" id="IPR002713">
    <property type="entry name" value="FF_domain"/>
</dbReference>
<gene>
    <name evidence="3" type="ORF">T459_28809</name>
</gene>
<keyword evidence="1" id="KW-0812">Transmembrane</keyword>
<dbReference type="Pfam" id="PF01846">
    <property type="entry name" value="FF"/>
    <property type="match status" value="1"/>
</dbReference>
<dbReference type="SMART" id="SM00441">
    <property type="entry name" value="FF"/>
    <property type="match status" value="1"/>
</dbReference>
<evidence type="ECO:0000256" key="1">
    <source>
        <dbReference type="SAM" id="Phobius"/>
    </source>
</evidence>
<dbReference type="GO" id="GO:0005685">
    <property type="term" value="C:U1 snRNP"/>
    <property type="evidence" value="ECO:0000318"/>
    <property type="project" value="GO_Central"/>
</dbReference>
<reference evidence="3 4" key="1">
    <citation type="journal article" date="2014" name="Nat. Genet.">
        <title>Genome sequence of the hot pepper provides insights into the evolution of pungency in Capsicum species.</title>
        <authorList>
            <person name="Kim S."/>
            <person name="Park M."/>
            <person name="Yeom S.I."/>
            <person name="Kim Y.M."/>
            <person name="Lee J.M."/>
            <person name="Lee H.A."/>
            <person name="Seo E."/>
            <person name="Choi J."/>
            <person name="Cheong K."/>
            <person name="Kim K.T."/>
            <person name="Jung K."/>
            <person name="Lee G.W."/>
            <person name="Oh S.K."/>
            <person name="Bae C."/>
            <person name="Kim S.B."/>
            <person name="Lee H.Y."/>
            <person name="Kim S.Y."/>
            <person name="Kim M.S."/>
            <person name="Kang B.C."/>
            <person name="Jo Y.D."/>
            <person name="Yang H.B."/>
            <person name="Jeong H.J."/>
            <person name="Kang W.H."/>
            <person name="Kwon J.K."/>
            <person name="Shin C."/>
            <person name="Lim J.Y."/>
            <person name="Park J.H."/>
            <person name="Huh J.H."/>
            <person name="Kim J.S."/>
            <person name="Kim B.D."/>
            <person name="Cohen O."/>
            <person name="Paran I."/>
            <person name="Suh M.C."/>
            <person name="Lee S.B."/>
            <person name="Kim Y.K."/>
            <person name="Shin Y."/>
            <person name="Noh S.J."/>
            <person name="Park J."/>
            <person name="Seo Y.S."/>
            <person name="Kwon S.Y."/>
            <person name="Kim H.A."/>
            <person name="Park J.M."/>
            <person name="Kim H.J."/>
            <person name="Choi S.B."/>
            <person name="Bosland P.W."/>
            <person name="Reeves G."/>
            <person name="Jo S.H."/>
            <person name="Lee B.W."/>
            <person name="Cho H.T."/>
            <person name="Choi H.S."/>
            <person name="Lee M.S."/>
            <person name="Yu Y."/>
            <person name="Do Choi Y."/>
            <person name="Park B.S."/>
            <person name="van Deynze A."/>
            <person name="Ashrafi H."/>
            <person name="Hill T."/>
            <person name="Kim W.T."/>
            <person name="Pai H.S."/>
            <person name="Ahn H.K."/>
            <person name="Yeam I."/>
            <person name="Giovannoni J.J."/>
            <person name="Rose J.K."/>
            <person name="Sorensen I."/>
            <person name="Lee S.J."/>
            <person name="Kim R.W."/>
            <person name="Choi I.Y."/>
            <person name="Choi B.S."/>
            <person name="Lim J.S."/>
            <person name="Lee Y.H."/>
            <person name="Choi D."/>
        </authorList>
    </citation>
    <scope>NUCLEOTIDE SEQUENCE [LARGE SCALE GENOMIC DNA]</scope>
    <source>
        <strain evidence="4">cv. CM334</strain>
    </source>
</reference>
<accession>A0A2G2YHU4</accession>
<dbReference type="EMBL" id="AYRZ02000011">
    <property type="protein sequence ID" value="PHT69322.1"/>
    <property type="molecule type" value="Genomic_DNA"/>
</dbReference>
<dbReference type="InterPro" id="IPR036517">
    <property type="entry name" value="FF_domain_sf"/>
</dbReference>
<dbReference type="Gramene" id="PHT69322">
    <property type="protein sequence ID" value="PHT69322"/>
    <property type="gene ID" value="T459_28809"/>
</dbReference>
<dbReference type="SUPFAM" id="SSF81698">
    <property type="entry name" value="FF domain"/>
    <property type="match status" value="1"/>
</dbReference>
<protein>
    <recommendedName>
        <fullName evidence="2">FF domain-containing protein</fullName>
    </recommendedName>
</protein>
<dbReference type="PANTHER" id="PTHR11864">
    <property type="entry name" value="PRE-MRNA-PROCESSING PROTEIN PRP40"/>
    <property type="match status" value="1"/>
</dbReference>
<dbReference type="AlphaFoldDB" id="A0A2G2YHU4"/>
<keyword evidence="1" id="KW-1133">Transmembrane helix</keyword>
<name>A0A2G2YHU4_CAPAN</name>
<reference evidence="3 4" key="2">
    <citation type="journal article" date="2017" name="Genome Biol.">
        <title>New reference genome sequences of hot pepper reveal the massive evolution of plant disease-resistance genes by retroduplication.</title>
        <authorList>
            <person name="Kim S."/>
            <person name="Park J."/>
            <person name="Yeom S.I."/>
            <person name="Kim Y.M."/>
            <person name="Seo E."/>
            <person name="Kim K.T."/>
            <person name="Kim M.S."/>
            <person name="Lee J.M."/>
            <person name="Cheong K."/>
            <person name="Shin H.S."/>
            <person name="Kim S.B."/>
            <person name="Han K."/>
            <person name="Lee J."/>
            <person name="Park M."/>
            <person name="Lee H.A."/>
            <person name="Lee H.Y."/>
            <person name="Lee Y."/>
            <person name="Oh S."/>
            <person name="Lee J.H."/>
            <person name="Choi E."/>
            <person name="Choi E."/>
            <person name="Lee S.E."/>
            <person name="Jeon J."/>
            <person name="Kim H."/>
            <person name="Choi G."/>
            <person name="Song H."/>
            <person name="Lee J."/>
            <person name="Lee S.C."/>
            <person name="Kwon J.K."/>
            <person name="Lee H.Y."/>
            <person name="Koo N."/>
            <person name="Hong Y."/>
            <person name="Kim R.W."/>
            <person name="Kang W.H."/>
            <person name="Huh J.H."/>
            <person name="Kang B.C."/>
            <person name="Yang T.J."/>
            <person name="Lee Y.H."/>
            <person name="Bennetzen J.L."/>
            <person name="Choi D."/>
        </authorList>
    </citation>
    <scope>NUCLEOTIDE SEQUENCE [LARGE SCALE GENOMIC DNA]</scope>
    <source>
        <strain evidence="4">cv. CM334</strain>
    </source>
</reference>
<evidence type="ECO:0000259" key="2">
    <source>
        <dbReference type="SMART" id="SM00441"/>
    </source>
</evidence>
<sequence length="524" mass="57871">MAPFESLYRRKCRSPIGWFEVGETAVSGPDSVAYEVELPSELSSVHPIFHVSMLRKHISDAVVVDSSVLWRNQSVEGATWEDEADMRSKVRNDVVMSLTNGFSCMLYSLSNLGMSSVIRGRMFPRGDDILDLNLALVFQEKLSDPRITSMLKRKGRHSNRELANLLQDKGLDPNFVVMLKENGLDPMILALLQRSSLDVDREHCDSNPPFTDSNNVEELLPNHISFSEEIRLQGLGKYYYNKVIRTSKWIMPDKVKLAREKNTISHASDFGSISVVKTSSSGADGSLVWEHSAKSSPIFVSPVANLPTILASESSSLSDKVSSSMIETVEMKNSLKPASPAVANLEKIGIAVTLGNSVTPPISETTTQDAVVYGDGFSSENRENVKKDAAITEIGGATPSDEKIVELGPLVYESKAEGKSAFQTLLESTNIGKAIFIFEHDERFKAVERAKDREDLFEDYVEELDKKVKLFLQNFLVSFYMLVVVLVLIVELVGSRDRPVVVNGGGVGGRGVHGSIWVGYWSKP</sequence>
<dbReference type="GO" id="GO:0000398">
    <property type="term" value="P:mRNA splicing, via spliceosome"/>
    <property type="evidence" value="ECO:0000318"/>
    <property type="project" value="GO_Central"/>
</dbReference>
<dbReference type="Pfam" id="PF24626">
    <property type="entry name" value="SH3_Tf2-1"/>
    <property type="match status" value="1"/>
</dbReference>
<dbReference type="PANTHER" id="PTHR11864:SF0">
    <property type="entry name" value="PRP40 PRE-MRNA PROCESSING FACTOR 40 HOMOLOG A (YEAST)"/>
    <property type="match status" value="1"/>
</dbReference>